<evidence type="ECO:0000256" key="1">
    <source>
        <dbReference type="SAM" id="MobiDB-lite"/>
    </source>
</evidence>
<feature type="domain" description="LTI65/LTI78 PGEED repeat" evidence="2">
    <location>
        <begin position="460"/>
        <end position="490"/>
    </location>
</feature>
<dbReference type="InterPro" id="IPR057059">
    <property type="entry name" value="LTI65/LTI78_PGEED"/>
</dbReference>
<dbReference type="InterPro" id="IPR037491">
    <property type="entry name" value="LTI78/LTI65"/>
</dbReference>
<dbReference type="Pfam" id="PF23402">
    <property type="entry name" value="LTI65_LTI78_NYQTKV"/>
    <property type="match status" value="2"/>
</dbReference>
<feature type="compositionally biased region" description="Basic and acidic residues" evidence="1">
    <location>
        <begin position="1"/>
        <end position="21"/>
    </location>
</feature>
<feature type="compositionally biased region" description="Basic and acidic residues" evidence="1">
    <location>
        <begin position="95"/>
        <end position="114"/>
    </location>
</feature>
<organism evidence="5 6">
    <name type="scientific">Trifolium subterraneum</name>
    <name type="common">Subterranean clover</name>
    <dbReference type="NCBI Taxonomy" id="3900"/>
    <lineage>
        <taxon>Eukaryota</taxon>
        <taxon>Viridiplantae</taxon>
        <taxon>Streptophyta</taxon>
        <taxon>Embryophyta</taxon>
        <taxon>Tracheophyta</taxon>
        <taxon>Spermatophyta</taxon>
        <taxon>Magnoliopsida</taxon>
        <taxon>eudicotyledons</taxon>
        <taxon>Gunneridae</taxon>
        <taxon>Pentapetalae</taxon>
        <taxon>rosids</taxon>
        <taxon>fabids</taxon>
        <taxon>Fabales</taxon>
        <taxon>Fabaceae</taxon>
        <taxon>Papilionoideae</taxon>
        <taxon>50 kb inversion clade</taxon>
        <taxon>NPAAA clade</taxon>
        <taxon>Hologalegina</taxon>
        <taxon>IRL clade</taxon>
        <taxon>Trifolieae</taxon>
        <taxon>Trifolium</taxon>
    </lineage>
</organism>
<dbReference type="InterPro" id="IPR056605">
    <property type="entry name" value="LTI65_LTI78_N"/>
</dbReference>
<feature type="compositionally biased region" description="Basic and acidic residues" evidence="1">
    <location>
        <begin position="298"/>
        <end position="316"/>
    </location>
</feature>
<proteinExistence type="predicted"/>
<feature type="compositionally biased region" description="Basic and acidic residues" evidence="1">
    <location>
        <begin position="552"/>
        <end position="561"/>
    </location>
</feature>
<keyword evidence="6" id="KW-1185">Reference proteome</keyword>
<dbReference type="InterPro" id="IPR057058">
    <property type="entry name" value="LTI65_LTI78_NYQTKV"/>
</dbReference>
<dbReference type="Proteomes" id="UP000242715">
    <property type="component" value="Unassembled WGS sequence"/>
</dbReference>
<dbReference type="Pfam" id="PF23399">
    <property type="entry name" value="LTI65_PGEED"/>
    <property type="match status" value="1"/>
</dbReference>
<dbReference type="OrthoDB" id="1931597at2759"/>
<feature type="region of interest" description="Disordered" evidence="1">
    <location>
        <begin position="1"/>
        <end position="157"/>
    </location>
</feature>
<dbReference type="PANTHER" id="PTHR33836">
    <property type="entry name" value="LOW-TEMPERATURE-INDUCED 65 KDA PROTEIN-RELATED"/>
    <property type="match status" value="1"/>
</dbReference>
<evidence type="ECO:0000259" key="2">
    <source>
        <dbReference type="Pfam" id="PF23399"/>
    </source>
</evidence>
<evidence type="ECO:0008006" key="7">
    <source>
        <dbReference type="Google" id="ProtNLM"/>
    </source>
</evidence>
<evidence type="ECO:0000259" key="4">
    <source>
        <dbReference type="Pfam" id="PF23403"/>
    </source>
</evidence>
<evidence type="ECO:0000313" key="5">
    <source>
        <dbReference type="EMBL" id="GAU32377.1"/>
    </source>
</evidence>
<dbReference type="GO" id="GO:0006950">
    <property type="term" value="P:response to stress"/>
    <property type="evidence" value="ECO:0007669"/>
    <property type="project" value="TreeGrafter"/>
</dbReference>
<feature type="compositionally biased region" description="Acidic residues" evidence="1">
    <location>
        <begin position="85"/>
        <end position="94"/>
    </location>
</feature>
<feature type="domain" description="LTI65/LTI78 N-terminal" evidence="4">
    <location>
        <begin position="40"/>
        <end position="114"/>
    </location>
</feature>
<dbReference type="EMBL" id="DF973489">
    <property type="protein sequence ID" value="GAU32377.1"/>
    <property type="molecule type" value="Genomic_DNA"/>
</dbReference>
<protein>
    <recommendedName>
        <fullName evidence="7">Low-temperature-induced 65 kDa protein</fullName>
    </recommendedName>
</protein>
<sequence length="577" mass="63681">MDSRVVHSHVQDENEEQKSHNIESQQVTLTHGEEEPPSSDHEKKSVLNKVKAKAKKIKDTIKKHGQQVLDNGNGHNNEIQHTSNDDGDLDEEDKEIVRDREVHEVPIYDSEDVKSATSTSESEKVENLGNSGIDIEGTKVKGEEAYDDTTVEGDSSTTEINQNIAHDQAKTFPVEKKPEQYKPNLEKPAIVLEEYPQKQGIKTEAYTLPNYQINHTDPSGAENDEIKDNIKPLEESLEKINVHDDEPKLTKEPKIESSVADIKYPPEAYTLLDDQTKDTDTNGEGSDEVKGITPLEESLERLNVHDESKPTTERKMQPSAADDIEYPPATAGSHDQFVPHLADATNTQNEYPQETAFTAEIQPGYEASVETQPKHKSYTDEIEISSAEEADKTIPSENDDASKLGIDEKGEEQKNENGKNNGSSLTEKLAPVYGKAAEVGNAVKSKVYGTNDGTETKNGDKGVTVKDYLAEKLKPSEEDKALSEVISEALHKGKEDPLKKEDGKVDSEVDKSEKVFEESNVNSPGKGMVDKVKNVVGSWFVKSPQGGEIGEDLSKNKKSVEEVEQVGQVVDEGGKQE</sequence>
<gene>
    <name evidence="5" type="ORF">TSUD_44200</name>
</gene>
<feature type="compositionally biased region" description="Basic and acidic residues" evidence="1">
    <location>
        <begin position="389"/>
        <end position="417"/>
    </location>
</feature>
<feature type="region of interest" description="Disordered" evidence="1">
    <location>
        <begin position="542"/>
        <end position="577"/>
    </location>
</feature>
<feature type="region of interest" description="Disordered" evidence="1">
    <location>
        <begin position="488"/>
        <end position="529"/>
    </location>
</feature>
<feature type="region of interest" description="Disordered" evidence="1">
    <location>
        <begin position="241"/>
        <end position="427"/>
    </location>
</feature>
<feature type="compositionally biased region" description="Polar residues" evidence="1">
    <location>
        <begin position="68"/>
        <end position="82"/>
    </location>
</feature>
<evidence type="ECO:0000259" key="3">
    <source>
        <dbReference type="Pfam" id="PF23402"/>
    </source>
</evidence>
<dbReference type="AlphaFoldDB" id="A0A2Z6NQZ6"/>
<feature type="domain" description="LTI65/LTI78 NYQTKV repeat" evidence="3">
    <location>
        <begin position="182"/>
        <end position="245"/>
    </location>
</feature>
<feature type="compositionally biased region" description="Polar residues" evidence="1">
    <location>
        <begin position="344"/>
        <end position="356"/>
    </location>
</feature>
<dbReference type="Pfam" id="PF23403">
    <property type="entry name" value="LTI65_LTI78_N"/>
    <property type="match status" value="1"/>
</dbReference>
<reference evidence="6" key="1">
    <citation type="journal article" date="2017" name="Front. Plant Sci.">
        <title>Climate Clever Clovers: New Paradigm to Reduce the Environmental Footprint of Ruminants by Breeding Low Methanogenic Forages Utilizing Haplotype Variation.</title>
        <authorList>
            <person name="Kaur P."/>
            <person name="Appels R."/>
            <person name="Bayer P.E."/>
            <person name="Keeble-Gagnere G."/>
            <person name="Wang J."/>
            <person name="Hirakawa H."/>
            <person name="Shirasawa K."/>
            <person name="Vercoe P."/>
            <person name="Stefanova K."/>
            <person name="Durmic Z."/>
            <person name="Nichols P."/>
            <person name="Revell C."/>
            <person name="Isobe S.N."/>
            <person name="Edwards D."/>
            <person name="Erskine W."/>
        </authorList>
    </citation>
    <scope>NUCLEOTIDE SEQUENCE [LARGE SCALE GENOMIC DNA]</scope>
    <source>
        <strain evidence="6">cv. Daliak</strain>
    </source>
</reference>
<dbReference type="PANTHER" id="PTHR33836:SF8">
    <property type="entry name" value="LOW-TEMPERATURE-INDUCED 65 KDA PROTEIN"/>
    <property type="match status" value="1"/>
</dbReference>
<feature type="compositionally biased region" description="Basic and acidic residues" evidence="1">
    <location>
        <begin position="31"/>
        <end position="45"/>
    </location>
</feature>
<dbReference type="GO" id="GO:0009737">
    <property type="term" value="P:response to abscisic acid"/>
    <property type="evidence" value="ECO:0007669"/>
    <property type="project" value="InterPro"/>
</dbReference>
<evidence type="ECO:0000313" key="6">
    <source>
        <dbReference type="Proteomes" id="UP000242715"/>
    </source>
</evidence>
<feature type="compositionally biased region" description="Basic and acidic residues" evidence="1">
    <location>
        <begin position="241"/>
        <end position="255"/>
    </location>
</feature>
<accession>A0A2Z6NQZ6</accession>
<feature type="domain" description="LTI65/LTI78 NYQTKV repeat" evidence="3">
    <location>
        <begin position="263"/>
        <end position="307"/>
    </location>
</feature>
<feature type="compositionally biased region" description="Basic and acidic residues" evidence="1">
    <location>
        <begin position="489"/>
        <end position="517"/>
    </location>
</feature>
<name>A0A2Z6NQZ6_TRISU</name>